<gene>
    <name evidence="1" type="ORF">PHMEG_0004583</name>
</gene>
<dbReference type="AlphaFoldDB" id="A0A225WV53"/>
<protein>
    <submittedName>
        <fullName evidence="1">Uncharacterized protein</fullName>
    </submittedName>
</protein>
<evidence type="ECO:0000313" key="1">
    <source>
        <dbReference type="EMBL" id="OWZ20939.1"/>
    </source>
</evidence>
<dbReference type="OrthoDB" id="127076at2759"/>
<dbReference type="Proteomes" id="UP000198211">
    <property type="component" value="Unassembled WGS sequence"/>
</dbReference>
<reference evidence="2" key="1">
    <citation type="submission" date="2017-03" db="EMBL/GenBank/DDBJ databases">
        <title>Phytopthora megakarya and P. palmivora, two closely related causual agents of cacao black pod achieved similar genome size and gene model numbers by different mechanisms.</title>
        <authorList>
            <person name="Ali S."/>
            <person name="Shao J."/>
            <person name="Larry D.J."/>
            <person name="Kronmiller B."/>
            <person name="Shen D."/>
            <person name="Strem M.D."/>
            <person name="Melnick R.L."/>
            <person name="Guiltinan M.J."/>
            <person name="Tyler B.M."/>
            <person name="Meinhardt L.W."/>
            <person name="Bailey B.A."/>
        </authorList>
    </citation>
    <scope>NUCLEOTIDE SEQUENCE [LARGE SCALE GENOMIC DNA]</scope>
    <source>
        <strain evidence="2">zdho120</strain>
    </source>
</reference>
<keyword evidence="2" id="KW-1185">Reference proteome</keyword>
<proteinExistence type="predicted"/>
<name>A0A225WV53_9STRA</name>
<sequence length="486" mass="56064">MQVPPTLCRPRHLDPERLRARLGADKFEKLRYHEAAVVSTAPMRFQLFALSSDTLFIVPLMGRGEAAADMSLSLWDISSVERVVPENKKQRGLLLLPTSQVFRLQLREVPSKKIPSELFFSTFEPQTQLFFQLSRALRVDFQMQLIPQLQISNNTPSRIEQRLELSRLLEMFAMDLVRACDDGERINLLKELTTAAYSSNDLRQLFFDDRTQIQGCTGLAVYLIRQLSYPLRRNETSQVRMEYLLSVARLLSIMCFDMQLRTSCLNKLSLNDLVRNLLARGAESYATSDKTKDDLHVRVSRENFMDIQASLLLALDGMQQNEDFRLHQHQQMRGLLIERPTSVMQQALRAPALPEWLPKFFKRVCIAISRAAIAIERQHELENVNYHVDETDEGDDSDCREALEPAQILALWRCVTVLELLVKSDVASGTYQILEVLLHTRKDCIDMYLRTPRFIALLSASGMPHLEDIALKLNKFLDSLRDRRRR</sequence>
<comment type="caution">
    <text evidence="1">The sequence shown here is derived from an EMBL/GenBank/DDBJ whole genome shotgun (WGS) entry which is preliminary data.</text>
</comment>
<organism evidence="1 2">
    <name type="scientific">Phytophthora megakarya</name>
    <dbReference type="NCBI Taxonomy" id="4795"/>
    <lineage>
        <taxon>Eukaryota</taxon>
        <taxon>Sar</taxon>
        <taxon>Stramenopiles</taxon>
        <taxon>Oomycota</taxon>
        <taxon>Peronosporomycetes</taxon>
        <taxon>Peronosporales</taxon>
        <taxon>Peronosporaceae</taxon>
        <taxon>Phytophthora</taxon>
    </lineage>
</organism>
<accession>A0A225WV53</accession>
<dbReference type="EMBL" id="NBNE01000273">
    <property type="protein sequence ID" value="OWZ20939.1"/>
    <property type="molecule type" value="Genomic_DNA"/>
</dbReference>
<evidence type="ECO:0000313" key="2">
    <source>
        <dbReference type="Proteomes" id="UP000198211"/>
    </source>
</evidence>